<dbReference type="GO" id="GO:0050661">
    <property type="term" value="F:NADP binding"/>
    <property type="evidence" value="ECO:0007669"/>
    <property type="project" value="UniProtKB-UniRule"/>
</dbReference>
<evidence type="ECO:0000259" key="8">
    <source>
        <dbReference type="Pfam" id="PF03447"/>
    </source>
</evidence>
<comment type="catalytic activity">
    <reaction evidence="6">
        <text>L-aspartate + NAD(+) + H2O = oxaloacetate + NH4(+) + NADH + H(+)</text>
        <dbReference type="Rhea" id="RHEA:11788"/>
        <dbReference type="ChEBI" id="CHEBI:15377"/>
        <dbReference type="ChEBI" id="CHEBI:15378"/>
        <dbReference type="ChEBI" id="CHEBI:16452"/>
        <dbReference type="ChEBI" id="CHEBI:28938"/>
        <dbReference type="ChEBI" id="CHEBI:29991"/>
        <dbReference type="ChEBI" id="CHEBI:57540"/>
        <dbReference type="ChEBI" id="CHEBI:57945"/>
        <dbReference type="EC" id="1.4.1.21"/>
    </reaction>
</comment>
<dbReference type="Gene3D" id="3.40.50.720">
    <property type="entry name" value="NAD(P)-binding Rossmann-like Domain"/>
    <property type="match status" value="1"/>
</dbReference>
<sequence>MANKTLGIIGAGNIGSSIATFASKELKDNISKIILYDINEKKSLALARKIKIAHVVNNIEKIFEFSDIIIECATPIIVKSLVEMAVKTNKNIMIMSVGGMLAAMNLLNKARKKGIKIILPSGAIAGIDGIKSAKEAGIEKSIITTIKPPKSLENSPYVLKKGIDVYSLKKDSIIFEGNALQAIKAFPHNINVSCILAIAGCGPRKTKVRVVISPNATRNVHEVEIIGKSGIIKTQTTNVPSPDNPKTSYLASLSAMAALREYFDSIKIGT</sequence>
<evidence type="ECO:0000256" key="6">
    <source>
        <dbReference type="HAMAP-Rule" id="MF_01265"/>
    </source>
</evidence>
<dbReference type="Pfam" id="PF01958">
    <property type="entry name" value="Asp_DH_C"/>
    <property type="match status" value="1"/>
</dbReference>
<dbReference type="PANTHER" id="PTHR31873:SF6">
    <property type="entry name" value="ASPARTATE DEHYDROGENASE DOMAIN-CONTAINING PROTEIN"/>
    <property type="match status" value="1"/>
</dbReference>
<keyword evidence="10" id="KW-1185">Reference proteome</keyword>
<evidence type="ECO:0000313" key="9">
    <source>
        <dbReference type="EMBL" id="KJJ85744.1"/>
    </source>
</evidence>
<comment type="miscellaneous">
    <text evidence="6">The iminoaspartate product is unstable in aqueous solution and can decompose to oxaloacetate and ammonia.</text>
</comment>
<evidence type="ECO:0000259" key="7">
    <source>
        <dbReference type="Pfam" id="PF01958"/>
    </source>
</evidence>
<comment type="similarity">
    <text evidence="1 6">Belongs to the L-aspartate dehydrogenase family.</text>
</comment>
<feature type="domain" description="Aspartate/homoserine dehydrogenase NAD-binding" evidence="8">
    <location>
        <begin position="10"/>
        <end position="120"/>
    </location>
</feature>
<evidence type="ECO:0000256" key="3">
    <source>
        <dbReference type="ARBA" id="ARBA00022857"/>
    </source>
</evidence>
<evidence type="ECO:0000256" key="5">
    <source>
        <dbReference type="ARBA" id="ARBA00023027"/>
    </source>
</evidence>
<dbReference type="Pfam" id="PF03447">
    <property type="entry name" value="NAD_binding_3"/>
    <property type="match status" value="1"/>
</dbReference>
<name>A0A0F0CUQ2_9BACT</name>
<keyword evidence="2 6" id="KW-0662">Pyridine nucleotide biosynthesis</keyword>
<dbReference type="InterPro" id="IPR020626">
    <property type="entry name" value="Asp_DH_prok"/>
</dbReference>
<dbReference type="PIRSF" id="PIRSF005227">
    <property type="entry name" value="Asp_dh_NAD_syn"/>
    <property type="match status" value="1"/>
</dbReference>
<feature type="domain" description="Aspartate dehydrogenase" evidence="7">
    <location>
        <begin position="169"/>
        <end position="255"/>
    </location>
</feature>
<reference evidence="9 10" key="1">
    <citation type="submission" date="2015-02" db="EMBL/GenBank/DDBJ databases">
        <title>Single-cell genomics of uncultivated deep-branching MTB reveals a conserved set of magnetosome genes.</title>
        <authorList>
            <person name="Kolinko S."/>
            <person name="Richter M."/>
            <person name="Glockner F.O."/>
            <person name="Brachmann A."/>
            <person name="Schuler D."/>
        </authorList>
    </citation>
    <scope>NUCLEOTIDE SEQUENCE [LARGE SCALE GENOMIC DNA]</scope>
    <source>
        <strain evidence="9">SKK-01</strain>
    </source>
</reference>
<protein>
    <recommendedName>
        <fullName evidence="6">L-aspartate dehydrogenase</fullName>
        <ecNumber evidence="6">1.4.1.21</ecNumber>
    </recommendedName>
</protein>
<dbReference type="GO" id="GO:0009435">
    <property type="term" value="P:NAD+ biosynthetic process"/>
    <property type="evidence" value="ECO:0007669"/>
    <property type="project" value="UniProtKB-UniRule"/>
</dbReference>
<gene>
    <name evidence="6" type="primary">nadX</name>
    <name evidence="9" type="ORF">OMAG_000411</name>
</gene>
<proteinExistence type="inferred from homology"/>
<keyword evidence="5 6" id="KW-0520">NAD</keyword>
<dbReference type="AlphaFoldDB" id="A0A0F0CUQ2"/>
<keyword evidence="3 6" id="KW-0521">NADP</keyword>
<dbReference type="InterPro" id="IPR002811">
    <property type="entry name" value="Asp_DH"/>
</dbReference>
<dbReference type="InterPro" id="IPR036291">
    <property type="entry name" value="NAD(P)-bd_dom_sf"/>
</dbReference>
<comment type="pathway">
    <text evidence="6">Cofactor biosynthesis; NAD(+) biosynthesis; iminoaspartate from L-aspartate (dehydrogenase route): step 1/1.</text>
</comment>
<dbReference type="UniPathway" id="UPA00253">
    <property type="reaction ID" value="UER00456"/>
</dbReference>
<dbReference type="SUPFAM" id="SSF51735">
    <property type="entry name" value="NAD(P)-binding Rossmann-fold domains"/>
    <property type="match status" value="1"/>
</dbReference>
<evidence type="ECO:0000256" key="2">
    <source>
        <dbReference type="ARBA" id="ARBA00022642"/>
    </source>
</evidence>
<feature type="active site" evidence="6">
    <location>
        <position position="221"/>
    </location>
</feature>
<comment type="caution">
    <text evidence="9">The sequence shown here is derived from an EMBL/GenBank/DDBJ whole genome shotgun (WGS) entry which is preliminary data.</text>
</comment>
<dbReference type="Gene3D" id="3.30.360.10">
    <property type="entry name" value="Dihydrodipicolinate Reductase, domain 2"/>
    <property type="match status" value="1"/>
</dbReference>
<dbReference type="GO" id="GO:0051287">
    <property type="term" value="F:NAD binding"/>
    <property type="evidence" value="ECO:0007669"/>
    <property type="project" value="UniProtKB-UniRule"/>
</dbReference>
<dbReference type="EC" id="1.4.1.21" evidence="6"/>
<dbReference type="PANTHER" id="PTHR31873">
    <property type="entry name" value="L-ASPARTATE DEHYDROGENASE-RELATED"/>
    <property type="match status" value="1"/>
</dbReference>
<evidence type="ECO:0000256" key="1">
    <source>
        <dbReference type="ARBA" id="ARBA00008331"/>
    </source>
</evidence>
<dbReference type="Proteomes" id="UP000033428">
    <property type="component" value="Unassembled WGS sequence"/>
</dbReference>
<dbReference type="SUPFAM" id="SSF55347">
    <property type="entry name" value="Glyceraldehyde-3-phosphate dehydrogenase-like, C-terminal domain"/>
    <property type="match status" value="1"/>
</dbReference>
<dbReference type="PATRIC" id="fig|1609969.3.peg.453"/>
<dbReference type="HAMAP" id="MF_01265">
    <property type="entry name" value="NadX"/>
    <property type="match status" value="1"/>
</dbReference>
<comment type="catalytic activity">
    <reaction evidence="6">
        <text>L-aspartate + NADP(+) + H2O = oxaloacetate + NH4(+) + NADPH + H(+)</text>
        <dbReference type="Rhea" id="RHEA:11784"/>
        <dbReference type="ChEBI" id="CHEBI:15377"/>
        <dbReference type="ChEBI" id="CHEBI:15378"/>
        <dbReference type="ChEBI" id="CHEBI:16452"/>
        <dbReference type="ChEBI" id="CHEBI:28938"/>
        <dbReference type="ChEBI" id="CHEBI:29991"/>
        <dbReference type="ChEBI" id="CHEBI:57783"/>
        <dbReference type="ChEBI" id="CHEBI:58349"/>
        <dbReference type="EC" id="1.4.1.21"/>
    </reaction>
</comment>
<evidence type="ECO:0000256" key="4">
    <source>
        <dbReference type="ARBA" id="ARBA00023002"/>
    </source>
</evidence>
<feature type="binding site" evidence="6">
    <location>
        <position position="191"/>
    </location>
    <ligand>
        <name>NAD(+)</name>
        <dbReference type="ChEBI" id="CHEBI:57540"/>
    </ligand>
</feature>
<organism evidence="9 10">
    <name type="scientific">Candidatus Omnitrophus magneticus</name>
    <dbReference type="NCBI Taxonomy" id="1609969"/>
    <lineage>
        <taxon>Bacteria</taxon>
        <taxon>Pseudomonadati</taxon>
        <taxon>Candidatus Omnitrophota</taxon>
        <taxon>Candidatus Omnitrophus</taxon>
    </lineage>
</organism>
<evidence type="ECO:0000313" key="10">
    <source>
        <dbReference type="Proteomes" id="UP000033428"/>
    </source>
</evidence>
<dbReference type="GO" id="GO:0033735">
    <property type="term" value="F:aspartate dehydrogenase [NAD(P)+] activity"/>
    <property type="evidence" value="ECO:0007669"/>
    <property type="project" value="UniProtKB-EC"/>
</dbReference>
<dbReference type="InterPro" id="IPR011182">
    <property type="entry name" value="L-Asp_DH"/>
</dbReference>
<accession>A0A0F0CUQ2</accession>
<keyword evidence="4 6" id="KW-0560">Oxidoreductase</keyword>
<dbReference type="EMBL" id="JYNY01000084">
    <property type="protein sequence ID" value="KJJ85744.1"/>
    <property type="molecule type" value="Genomic_DNA"/>
</dbReference>
<comment type="function">
    <text evidence="6">Specifically catalyzes the NAD or NADP-dependent dehydrogenation of L-aspartate to iminoaspartate.</text>
</comment>
<dbReference type="InterPro" id="IPR005106">
    <property type="entry name" value="Asp/hSer_DH_NAD-bd"/>
</dbReference>
<dbReference type="GO" id="GO:0016639">
    <property type="term" value="F:oxidoreductase activity, acting on the CH-NH2 group of donors, NAD or NADP as acceptor"/>
    <property type="evidence" value="ECO:0007669"/>
    <property type="project" value="UniProtKB-UniRule"/>
</dbReference>
<feature type="binding site" evidence="6">
    <location>
        <position position="123"/>
    </location>
    <ligand>
        <name>NAD(+)</name>
        <dbReference type="ChEBI" id="CHEBI:57540"/>
    </ligand>
</feature>